<dbReference type="EMBL" id="AQHN01000056">
    <property type="protein sequence ID" value="ENN87432.1"/>
    <property type="molecule type" value="Genomic_DNA"/>
</dbReference>
<dbReference type="Proteomes" id="UP000012429">
    <property type="component" value="Unassembled WGS sequence"/>
</dbReference>
<sequence>MLYGVFDLAAVVRLPIAPALAFAVLAAMLRPVVAGKVRFGKNSHLLHVMQQRGLFLGKYEFGHISGRSAGGFSLATRSFFLAVSKAGP</sequence>
<organism evidence="2 3">
    <name type="scientific">Rhizobium freirei PRF 81</name>
    <dbReference type="NCBI Taxonomy" id="363754"/>
    <lineage>
        <taxon>Bacteria</taxon>
        <taxon>Pseudomonadati</taxon>
        <taxon>Pseudomonadota</taxon>
        <taxon>Alphaproteobacteria</taxon>
        <taxon>Hyphomicrobiales</taxon>
        <taxon>Rhizobiaceae</taxon>
        <taxon>Rhizobium/Agrobacterium group</taxon>
        <taxon>Rhizobium</taxon>
    </lineage>
</organism>
<dbReference type="AlphaFoldDB" id="N6V8T8"/>
<keyword evidence="1" id="KW-0812">Transmembrane</keyword>
<gene>
    <name evidence="2" type="ORF">RHSP_27876</name>
</gene>
<keyword evidence="3" id="KW-1185">Reference proteome</keyword>
<feature type="transmembrane region" description="Helical" evidence="1">
    <location>
        <begin position="12"/>
        <end position="33"/>
    </location>
</feature>
<dbReference type="PATRIC" id="fig|363754.4.peg.2810"/>
<keyword evidence="1" id="KW-1133">Transmembrane helix</keyword>
<evidence type="ECO:0000256" key="1">
    <source>
        <dbReference type="SAM" id="Phobius"/>
    </source>
</evidence>
<evidence type="ECO:0000313" key="3">
    <source>
        <dbReference type="Proteomes" id="UP000012429"/>
    </source>
</evidence>
<name>N6V8T8_9HYPH</name>
<keyword evidence="1" id="KW-0472">Membrane</keyword>
<evidence type="ECO:0000313" key="2">
    <source>
        <dbReference type="EMBL" id="ENN87432.1"/>
    </source>
</evidence>
<accession>N6V8T8</accession>
<comment type="caution">
    <text evidence="2">The sequence shown here is derived from an EMBL/GenBank/DDBJ whole genome shotgun (WGS) entry which is preliminary data.</text>
</comment>
<proteinExistence type="predicted"/>
<protein>
    <submittedName>
        <fullName evidence="2">Uncharacterized protein</fullName>
    </submittedName>
</protein>
<reference evidence="2 3" key="1">
    <citation type="journal article" date="2012" name="BMC Genomics">
        <title>Genomic basis of broad host range and environmental adaptability of Rhizobium tropici CIAT 899 and Rhizobium sp. PRF 81 which are used in inoculants for common bean (Phaseolus vulgaris L.).</title>
        <authorList>
            <person name="Ormeno-Orrillo E."/>
            <person name="Menna P."/>
            <person name="Almeida L.G."/>
            <person name="Ollero F.J."/>
            <person name="Nicolas M.F."/>
            <person name="Pains Rodrigues E."/>
            <person name="Shigueyoshi Nakatani A."/>
            <person name="Silva Batista J.S."/>
            <person name="Oliveira Chueire L.M."/>
            <person name="Souza R.C."/>
            <person name="Ribeiro Vasconcelos A.T."/>
            <person name="Megias M."/>
            <person name="Hungria M."/>
            <person name="Martinez-Romero E."/>
        </authorList>
    </citation>
    <scope>NUCLEOTIDE SEQUENCE [LARGE SCALE GENOMIC DNA]</scope>
    <source>
        <strain evidence="2 3">PRF 81</strain>
    </source>
</reference>
<dbReference type="RefSeq" id="WP_004117636.1">
    <property type="nucleotide sequence ID" value="NZ_AQHN01000056.1"/>
</dbReference>
<dbReference type="STRING" id="363754.RHSP_27876"/>